<keyword evidence="11" id="KW-1185">Reference proteome</keyword>
<keyword evidence="4 7" id="KW-0812">Transmembrane</keyword>
<evidence type="ECO:0000313" key="10">
    <source>
        <dbReference type="EMBL" id="GAA4507009.1"/>
    </source>
</evidence>
<dbReference type="InterPro" id="IPR012910">
    <property type="entry name" value="Plug_dom"/>
</dbReference>
<feature type="signal peptide" evidence="8">
    <location>
        <begin position="1"/>
        <end position="21"/>
    </location>
</feature>
<dbReference type="Gene3D" id="2.170.130.10">
    <property type="entry name" value="TonB-dependent receptor, plug domain"/>
    <property type="match status" value="1"/>
</dbReference>
<comment type="similarity">
    <text evidence="7">Belongs to the TonB-dependent receptor family.</text>
</comment>
<comment type="subcellular location">
    <subcellularLocation>
        <location evidence="1 7">Cell outer membrane</location>
        <topology evidence="1 7">Multi-pass membrane protein</topology>
    </subcellularLocation>
</comment>
<dbReference type="PROSITE" id="PS52016">
    <property type="entry name" value="TONB_DEPENDENT_REC_3"/>
    <property type="match status" value="1"/>
</dbReference>
<keyword evidence="6 7" id="KW-0998">Cell outer membrane</keyword>
<evidence type="ECO:0000313" key="11">
    <source>
        <dbReference type="Proteomes" id="UP001501243"/>
    </source>
</evidence>
<evidence type="ECO:0000256" key="2">
    <source>
        <dbReference type="ARBA" id="ARBA00022448"/>
    </source>
</evidence>
<feature type="domain" description="TonB-dependent receptor plug" evidence="9">
    <location>
        <begin position="119"/>
        <end position="225"/>
    </location>
</feature>
<dbReference type="NCBIfam" id="TIGR04056">
    <property type="entry name" value="OMP_RagA_SusC"/>
    <property type="match status" value="1"/>
</dbReference>
<dbReference type="SUPFAM" id="SSF49464">
    <property type="entry name" value="Carboxypeptidase regulatory domain-like"/>
    <property type="match status" value="1"/>
</dbReference>
<evidence type="ECO:0000256" key="1">
    <source>
        <dbReference type="ARBA" id="ARBA00004571"/>
    </source>
</evidence>
<dbReference type="InterPro" id="IPR039426">
    <property type="entry name" value="TonB-dep_rcpt-like"/>
</dbReference>
<organism evidence="10 11">
    <name type="scientific">Hymenobacter ginsengisoli</name>
    <dbReference type="NCBI Taxonomy" id="1051626"/>
    <lineage>
        <taxon>Bacteria</taxon>
        <taxon>Pseudomonadati</taxon>
        <taxon>Bacteroidota</taxon>
        <taxon>Cytophagia</taxon>
        <taxon>Cytophagales</taxon>
        <taxon>Hymenobacteraceae</taxon>
        <taxon>Hymenobacter</taxon>
    </lineage>
</organism>
<dbReference type="Pfam" id="PF07715">
    <property type="entry name" value="Plug"/>
    <property type="match status" value="1"/>
</dbReference>
<dbReference type="InterPro" id="IPR008969">
    <property type="entry name" value="CarboxyPept-like_regulatory"/>
</dbReference>
<dbReference type="InterPro" id="IPR023997">
    <property type="entry name" value="TonB-dep_OMP_SusC/RagA_CS"/>
</dbReference>
<dbReference type="InterPro" id="IPR037066">
    <property type="entry name" value="Plug_dom_sf"/>
</dbReference>
<keyword evidence="10" id="KW-0675">Receptor</keyword>
<dbReference type="Pfam" id="PF13715">
    <property type="entry name" value="CarbopepD_reg_2"/>
    <property type="match status" value="1"/>
</dbReference>
<evidence type="ECO:0000259" key="9">
    <source>
        <dbReference type="Pfam" id="PF07715"/>
    </source>
</evidence>
<proteinExistence type="inferred from homology"/>
<dbReference type="Gene3D" id="2.40.170.20">
    <property type="entry name" value="TonB-dependent receptor, beta-barrel domain"/>
    <property type="match status" value="1"/>
</dbReference>
<evidence type="ECO:0000256" key="7">
    <source>
        <dbReference type="PROSITE-ProRule" id="PRU01360"/>
    </source>
</evidence>
<protein>
    <submittedName>
        <fullName evidence="10">TonB-dependent receptor</fullName>
    </submittedName>
</protein>
<evidence type="ECO:0000256" key="6">
    <source>
        <dbReference type="ARBA" id="ARBA00023237"/>
    </source>
</evidence>
<evidence type="ECO:0000256" key="3">
    <source>
        <dbReference type="ARBA" id="ARBA00022452"/>
    </source>
</evidence>
<name>A0ABP8QN69_9BACT</name>
<feature type="chain" id="PRO_5045909530" evidence="8">
    <location>
        <begin position="22"/>
        <end position="1100"/>
    </location>
</feature>
<keyword evidence="5 7" id="KW-0472">Membrane</keyword>
<dbReference type="EMBL" id="BAABGQ010000011">
    <property type="protein sequence ID" value="GAA4507009.1"/>
    <property type="molecule type" value="Genomic_DNA"/>
</dbReference>
<dbReference type="InterPro" id="IPR036942">
    <property type="entry name" value="Beta-barrel_TonB_sf"/>
</dbReference>
<dbReference type="RefSeq" id="WP_208133808.1">
    <property type="nucleotide sequence ID" value="NZ_BAABGQ010000011.1"/>
</dbReference>
<dbReference type="SUPFAM" id="SSF56935">
    <property type="entry name" value="Porins"/>
    <property type="match status" value="1"/>
</dbReference>
<sequence length="1100" mass="118768">MKKHLLLLWLLLCGSIGLAVAQSRTVTGVVKGPDGETLPGVTVVLKGTSTGASTGADGSFSLAIPAADKAAVLRFSFIGYVSQELAVGNRTALTVTLTSDTQSLDDVVVIGYQEVRRGDVTGAVSSVNAQQIKDIPVNSAAEALTGRLAGVQLTSAEGTPGNTNVQVRVRGGGSITQDNSPLYIVDGIQIENALSVIAPQDIASVDVLKDASSTAIYGARGANGVVIITTKGGREGRTAVTYNGFGGFRQLSKKLQVMGPADYLNWEYERAQLTGSGASVSGGTSTFKSVFGSLNFNGDTLNRVRNLPFQDWQEQVFGRKAFQQTHNLSISGGTKQTTFNLSLTRNNEDGIQLGSNYVRNLVNFRIDTKASDKFRLGFNARFNDQVNNGAGTGAALGTSSIGQTVNTGSSVTSRLRNTVQYLPFNLPTFAGGDPTTNFDPDFFNNSSLVNPVLANNNEYRADKRRTFNMGATAAYNFTPTLVFRSTAGFDITYTDLSTFNGLYSPTIRQAAGGYQNLPFVTLTNGLTTTLNNSNTLDYTFKRDKHVLNALIGEETYRQRTTQEFVQVNFLPADITAERALANINQAVLPVGTVSQPVLPSTTIPVDYGLVSGFTRLSYSYDDKYLLTATARLDYSSKFEPGNRGGVFPGASAAWRISKENFFQDLTDKVSDLKLRLSYGQAGNNRIPDFLTKPLYQAGNVNYALNHVTTPATALTTLYNPDLKWEITTTRDVGLDVGLFNNRVQFTADVYYNTTNDLLINRTINPILGYTQQYKNIGSTSNKGLELQLSGTVIQTTNFTWTATANASMNRNRIEDLGGLSEISSIQSGWAGSALSGPDYVARVGQPVGQMYGYITDGFYTANDFKSYNYATRTGVLNDGVASDAAITGNPVMIGTIKLRDVNGDGTVTEADKTVIGNANPKIIGGLNQQFTYKNFDASVFVNFVAGNNIYNANKIEFTSSTPNTSYANLLSDMNNRVRYIDNNGALITDAATFNQVNANATIWSPVRGNYFLHSYAVENGSFLRLNNITLGYSLPKGLLSRAKVQTLRFYVTLNNLATLTGYSGYDPEVNTRRGTPLTPGVDYAAYPRSRAFLFGLNLGL</sequence>
<dbReference type="InterPro" id="IPR023996">
    <property type="entry name" value="TonB-dep_OMP_SusC/RagA"/>
</dbReference>
<keyword evidence="2 7" id="KW-0813">Transport</keyword>
<comment type="caution">
    <text evidence="10">The sequence shown here is derived from an EMBL/GenBank/DDBJ whole genome shotgun (WGS) entry which is preliminary data.</text>
</comment>
<dbReference type="Gene3D" id="2.60.40.1120">
    <property type="entry name" value="Carboxypeptidase-like, regulatory domain"/>
    <property type="match status" value="1"/>
</dbReference>
<evidence type="ECO:0000256" key="5">
    <source>
        <dbReference type="ARBA" id="ARBA00023136"/>
    </source>
</evidence>
<keyword evidence="8" id="KW-0732">Signal</keyword>
<dbReference type="NCBIfam" id="TIGR04057">
    <property type="entry name" value="SusC_RagA_signa"/>
    <property type="match status" value="1"/>
</dbReference>
<accession>A0ABP8QN69</accession>
<gene>
    <name evidence="10" type="ORF">GCM10023172_36950</name>
</gene>
<dbReference type="Proteomes" id="UP001501243">
    <property type="component" value="Unassembled WGS sequence"/>
</dbReference>
<evidence type="ECO:0000256" key="8">
    <source>
        <dbReference type="SAM" id="SignalP"/>
    </source>
</evidence>
<keyword evidence="3 7" id="KW-1134">Transmembrane beta strand</keyword>
<reference evidence="11" key="1">
    <citation type="journal article" date="2019" name="Int. J. Syst. Evol. Microbiol.">
        <title>The Global Catalogue of Microorganisms (GCM) 10K type strain sequencing project: providing services to taxonomists for standard genome sequencing and annotation.</title>
        <authorList>
            <consortium name="The Broad Institute Genomics Platform"/>
            <consortium name="The Broad Institute Genome Sequencing Center for Infectious Disease"/>
            <person name="Wu L."/>
            <person name="Ma J."/>
        </authorList>
    </citation>
    <scope>NUCLEOTIDE SEQUENCE [LARGE SCALE GENOMIC DNA]</scope>
    <source>
        <strain evidence="11">JCM 17841</strain>
    </source>
</reference>
<evidence type="ECO:0000256" key="4">
    <source>
        <dbReference type="ARBA" id="ARBA00022692"/>
    </source>
</evidence>